<evidence type="ECO:0008006" key="3">
    <source>
        <dbReference type="Google" id="ProtNLM"/>
    </source>
</evidence>
<keyword evidence="2" id="KW-1185">Reference proteome</keyword>
<dbReference type="OrthoDB" id="425681at2759"/>
<organism evidence="1 2">
    <name type="scientific">Eumeta variegata</name>
    <name type="common">Bagworm moth</name>
    <name type="synonym">Eumeta japonica</name>
    <dbReference type="NCBI Taxonomy" id="151549"/>
    <lineage>
        <taxon>Eukaryota</taxon>
        <taxon>Metazoa</taxon>
        <taxon>Ecdysozoa</taxon>
        <taxon>Arthropoda</taxon>
        <taxon>Hexapoda</taxon>
        <taxon>Insecta</taxon>
        <taxon>Pterygota</taxon>
        <taxon>Neoptera</taxon>
        <taxon>Endopterygota</taxon>
        <taxon>Lepidoptera</taxon>
        <taxon>Glossata</taxon>
        <taxon>Ditrysia</taxon>
        <taxon>Tineoidea</taxon>
        <taxon>Psychidae</taxon>
        <taxon>Oiketicinae</taxon>
        <taxon>Eumeta</taxon>
    </lineage>
</organism>
<dbReference type="Proteomes" id="UP000299102">
    <property type="component" value="Unassembled WGS sequence"/>
</dbReference>
<gene>
    <name evidence="1" type="ORF">EVAR_31218_1</name>
</gene>
<dbReference type="PANTHER" id="PTHR47027">
    <property type="entry name" value="REVERSE TRANSCRIPTASE DOMAIN-CONTAINING PROTEIN"/>
    <property type="match status" value="1"/>
</dbReference>
<sequence>MDELYVRTLLYADDRVILAPSACGLQEMVCTMNNSVKKRGMEICVGKIKVMLFERGESTTECNMIIEGEKVKQVKEFVCVGSLFTNDGKHNRDIERRVNGALFAIMNSKSVSRQVCLAVHNGVPIPTLMYSCESWVWQKKNDSRFNEVEIESLRNICGLFRKDICRNSDIRERCGLKKDVAIRVERGILR</sequence>
<dbReference type="STRING" id="151549.A0A4C1W2N3"/>
<dbReference type="PANTHER" id="PTHR47027:SF30">
    <property type="entry name" value="THAP-TYPE DOMAIN-CONTAINING PROTEIN"/>
    <property type="match status" value="1"/>
</dbReference>
<name>A0A4C1W2N3_EUMVA</name>
<accession>A0A4C1W2N3</accession>
<dbReference type="AlphaFoldDB" id="A0A4C1W2N3"/>
<proteinExistence type="predicted"/>
<reference evidence="1 2" key="1">
    <citation type="journal article" date="2019" name="Commun. Biol.">
        <title>The bagworm genome reveals a unique fibroin gene that provides high tensile strength.</title>
        <authorList>
            <person name="Kono N."/>
            <person name="Nakamura H."/>
            <person name="Ohtoshi R."/>
            <person name="Tomita M."/>
            <person name="Numata K."/>
            <person name="Arakawa K."/>
        </authorList>
    </citation>
    <scope>NUCLEOTIDE SEQUENCE [LARGE SCALE GENOMIC DNA]</scope>
</reference>
<protein>
    <recommendedName>
        <fullName evidence="3">Reverse transcriptase domain-containing protein</fullName>
    </recommendedName>
</protein>
<comment type="caution">
    <text evidence="1">The sequence shown here is derived from an EMBL/GenBank/DDBJ whole genome shotgun (WGS) entry which is preliminary data.</text>
</comment>
<evidence type="ECO:0000313" key="2">
    <source>
        <dbReference type="Proteomes" id="UP000299102"/>
    </source>
</evidence>
<evidence type="ECO:0000313" key="1">
    <source>
        <dbReference type="EMBL" id="GBP44325.1"/>
    </source>
</evidence>
<dbReference type="EMBL" id="BGZK01000451">
    <property type="protein sequence ID" value="GBP44325.1"/>
    <property type="molecule type" value="Genomic_DNA"/>
</dbReference>